<accession>A0A3E0HFF5</accession>
<dbReference type="GO" id="GO:0004175">
    <property type="term" value="F:endopeptidase activity"/>
    <property type="evidence" value="ECO:0007669"/>
    <property type="project" value="UniProtKB-ARBA"/>
</dbReference>
<keyword evidence="1" id="KW-1133">Transmembrane helix</keyword>
<dbReference type="GO" id="GO:0080120">
    <property type="term" value="P:CAAX-box protein maturation"/>
    <property type="evidence" value="ECO:0007669"/>
    <property type="project" value="UniProtKB-ARBA"/>
</dbReference>
<keyword evidence="4" id="KW-1185">Reference proteome</keyword>
<feature type="transmembrane region" description="Helical" evidence="1">
    <location>
        <begin position="38"/>
        <end position="62"/>
    </location>
</feature>
<evidence type="ECO:0000256" key="1">
    <source>
        <dbReference type="SAM" id="Phobius"/>
    </source>
</evidence>
<comment type="caution">
    <text evidence="3">The sequence shown here is derived from an EMBL/GenBank/DDBJ whole genome shotgun (WGS) entry which is preliminary data.</text>
</comment>
<dbReference type="PANTHER" id="PTHR39430:SF1">
    <property type="entry name" value="PROTEASE"/>
    <property type="match status" value="1"/>
</dbReference>
<gene>
    <name evidence="3" type="ORF">BCF44_109339</name>
</gene>
<feature type="transmembrane region" description="Helical" evidence="1">
    <location>
        <begin position="247"/>
        <end position="266"/>
    </location>
</feature>
<feature type="domain" description="CAAX prenyl protease 2/Lysostaphin resistance protein A-like" evidence="2">
    <location>
        <begin position="115"/>
        <end position="206"/>
    </location>
</feature>
<feature type="transmembrane region" description="Helical" evidence="1">
    <location>
        <begin position="112"/>
        <end position="133"/>
    </location>
</feature>
<dbReference type="AlphaFoldDB" id="A0A3E0HFF5"/>
<dbReference type="Pfam" id="PF02517">
    <property type="entry name" value="Rce1-like"/>
    <property type="match status" value="1"/>
</dbReference>
<evidence type="ECO:0000313" key="3">
    <source>
        <dbReference type="EMBL" id="REH43796.1"/>
    </source>
</evidence>
<sequence length="281" mass="29227">MAEKPVSAWIRLPVMFVLLLIADIVAEAIISTVDDVPIVGLVVGLVIGCLVLLVYVGLVRWLEHRRTPAELALADALPGLGKGVLLGFGLFVATLAVIALFGGYHVLGYGSVFGMLNALGLMWTVAVGEELVFRGALYRILEEKTGTYWAIVISGLVFGGVHVVNPHGTVIGALAIAIEAGLLTGAAYAATRSLWLVIGFHMAWNLAEGGIFGTSVSGSGAGPAVGLLRAATTGPELLTGGQFGPEASIVAVIVCGVPAILFLRLAKRRGRLISRRQPVAS</sequence>
<reference evidence="3 4" key="1">
    <citation type="submission" date="2018-08" db="EMBL/GenBank/DDBJ databases">
        <title>Genomic Encyclopedia of Archaeal and Bacterial Type Strains, Phase II (KMG-II): from individual species to whole genera.</title>
        <authorList>
            <person name="Goeker M."/>
        </authorList>
    </citation>
    <scope>NUCLEOTIDE SEQUENCE [LARGE SCALE GENOMIC DNA]</scope>
    <source>
        <strain evidence="3 4">DSM 45791</strain>
    </source>
</reference>
<name>A0A3E0HFF5_9PSEU</name>
<dbReference type="InterPro" id="IPR003675">
    <property type="entry name" value="Rce1/LyrA-like_dom"/>
</dbReference>
<feature type="transmembrane region" description="Helical" evidence="1">
    <location>
        <begin position="83"/>
        <end position="106"/>
    </location>
</feature>
<evidence type="ECO:0000259" key="2">
    <source>
        <dbReference type="Pfam" id="PF02517"/>
    </source>
</evidence>
<feature type="transmembrane region" description="Helical" evidence="1">
    <location>
        <begin position="170"/>
        <end position="191"/>
    </location>
</feature>
<keyword evidence="1" id="KW-0812">Transmembrane</keyword>
<dbReference type="Proteomes" id="UP000256269">
    <property type="component" value="Unassembled WGS sequence"/>
</dbReference>
<feature type="transmembrane region" description="Helical" evidence="1">
    <location>
        <begin position="203"/>
        <end position="227"/>
    </location>
</feature>
<dbReference type="EMBL" id="QUNO01000009">
    <property type="protein sequence ID" value="REH43796.1"/>
    <property type="molecule type" value="Genomic_DNA"/>
</dbReference>
<proteinExistence type="predicted"/>
<feature type="transmembrane region" description="Helical" evidence="1">
    <location>
        <begin position="145"/>
        <end position="164"/>
    </location>
</feature>
<keyword evidence="1" id="KW-0472">Membrane</keyword>
<dbReference type="RefSeq" id="WP_211353247.1">
    <property type="nucleotide sequence ID" value="NZ_CP144375.1"/>
</dbReference>
<organism evidence="3 4">
    <name type="scientific">Kutzneria buriramensis</name>
    <dbReference type="NCBI Taxonomy" id="1045776"/>
    <lineage>
        <taxon>Bacteria</taxon>
        <taxon>Bacillati</taxon>
        <taxon>Actinomycetota</taxon>
        <taxon>Actinomycetes</taxon>
        <taxon>Pseudonocardiales</taxon>
        <taxon>Pseudonocardiaceae</taxon>
        <taxon>Kutzneria</taxon>
    </lineage>
</organism>
<feature type="transmembrane region" description="Helical" evidence="1">
    <location>
        <begin position="12"/>
        <end position="32"/>
    </location>
</feature>
<dbReference type="PANTHER" id="PTHR39430">
    <property type="entry name" value="MEMBRANE-ASSOCIATED PROTEASE-RELATED"/>
    <property type="match status" value="1"/>
</dbReference>
<protein>
    <recommendedName>
        <fullName evidence="2">CAAX prenyl protease 2/Lysostaphin resistance protein A-like domain-containing protein</fullName>
    </recommendedName>
</protein>
<evidence type="ECO:0000313" key="4">
    <source>
        <dbReference type="Proteomes" id="UP000256269"/>
    </source>
</evidence>